<evidence type="ECO:0000313" key="5">
    <source>
        <dbReference type="Proteomes" id="UP000275368"/>
    </source>
</evidence>
<dbReference type="AlphaFoldDB" id="A0A3G9IUL0"/>
<dbReference type="GO" id="GO:0000160">
    <property type="term" value="P:phosphorelay signal transduction system"/>
    <property type="evidence" value="ECO:0007669"/>
    <property type="project" value="InterPro"/>
</dbReference>
<dbReference type="PROSITE" id="PS50110">
    <property type="entry name" value="RESPONSE_REGULATORY"/>
    <property type="match status" value="1"/>
</dbReference>
<dbReference type="OrthoDB" id="1736396at2"/>
<dbReference type="InterPro" id="IPR018062">
    <property type="entry name" value="HTH_AraC-typ_CS"/>
</dbReference>
<dbReference type="Gene3D" id="1.10.10.60">
    <property type="entry name" value="Homeodomain-like"/>
    <property type="match status" value="2"/>
</dbReference>
<evidence type="ECO:0000256" key="1">
    <source>
        <dbReference type="ARBA" id="ARBA00023015"/>
    </source>
</evidence>
<dbReference type="SUPFAM" id="SSF52172">
    <property type="entry name" value="CheY-like"/>
    <property type="match status" value="1"/>
</dbReference>
<organism evidence="4 5">
    <name type="scientific">Paenibacillus baekrokdamisoli</name>
    <dbReference type="NCBI Taxonomy" id="1712516"/>
    <lineage>
        <taxon>Bacteria</taxon>
        <taxon>Bacillati</taxon>
        <taxon>Bacillota</taxon>
        <taxon>Bacilli</taxon>
        <taxon>Bacillales</taxon>
        <taxon>Paenibacillaceae</taxon>
        <taxon>Paenibacillus</taxon>
    </lineage>
</organism>
<dbReference type="SMART" id="SM00448">
    <property type="entry name" value="REC"/>
    <property type="match status" value="1"/>
</dbReference>
<reference evidence="4 5" key="1">
    <citation type="submission" date="2018-11" db="EMBL/GenBank/DDBJ databases">
        <title>Complete genome sequence of Paenibacillus baekrokdamisoli strain KCTC 33723.</title>
        <authorList>
            <person name="Kang S.W."/>
            <person name="Lee K.C."/>
            <person name="Kim K.K."/>
            <person name="Kim J.S."/>
            <person name="Kim D.S."/>
            <person name="Ko S.H."/>
            <person name="Yang S.H."/>
            <person name="Lee J.S."/>
        </authorList>
    </citation>
    <scope>NUCLEOTIDE SEQUENCE [LARGE SCALE GENOMIC DNA]</scope>
    <source>
        <strain evidence="4 5">KCTC 33723</strain>
    </source>
</reference>
<dbReference type="SMART" id="SM00342">
    <property type="entry name" value="HTH_ARAC"/>
    <property type="match status" value="1"/>
</dbReference>
<protein>
    <submittedName>
        <fullName evidence="4">Uncharacterized protein</fullName>
    </submittedName>
</protein>
<dbReference type="PROSITE" id="PS01124">
    <property type="entry name" value="HTH_ARAC_FAMILY_2"/>
    <property type="match status" value="1"/>
</dbReference>
<dbReference type="EMBL" id="AP019308">
    <property type="protein sequence ID" value="BBH22096.1"/>
    <property type="molecule type" value="Genomic_DNA"/>
</dbReference>
<gene>
    <name evidence="4" type="ORF">Back11_34410</name>
</gene>
<dbReference type="CDD" id="cd17536">
    <property type="entry name" value="REC_YesN-like"/>
    <property type="match status" value="1"/>
</dbReference>
<dbReference type="KEGG" id="pbk:Back11_34410"/>
<name>A0A3G9IUL0_9BACL</name>
<dbReference type="RefSeq" id="WP_125659633.1">
    <property type="nucleotide sequence ID" value="NZ_AP019308.1"/>
</dbReference>
<dbReference type="InterPro" id="IPR020449">
    <property type="entry name" value="Tscrpt_reg_AraC-type_HTH"/>
</dbReference>
<keyword evidence="5" id="KW-1185">Reference proteome</keyword>
<proteinExistence type="predicted"/>
<dbReference type="Pfam" id="PF12833">
    <property type="entry name" value="HTH_18"/>
    <property type="match status" value="1"/>
</dbReference>
<dbReference type="SUPFAM" id="SSF46689">
    <property type="entry name" value="Homeodomain-like"/>
    <property type="match status" value="2"/>
</dbReference>
<evidence type="ECO:0000313" key="4">
    <source>
        <dbReference type="EMBL" id="BBH22096.1"/>
    </source>
</evidence>
<keyword evidence="1" id="KW-0805">Transcription regulation</keyword>
<dbReference type="PROSITE" id="PS00041">
    <property type="entry name" value="HTH_ARAC_FAMILY_1"/>
    <property type="match status" value="1"/>
</dbReference>
<dbReference type="Pfam" id="PF00072">
    <property type="entry name" value="Response_reg"/>
    <property type="match status" value="1"/>
</dbReference>
<dbReference type="PRINTS" id="PR00032">
    <property type="entry name" value="HTHARAC"/>
</dbReference>
<dbReference type="InterPro" id="IPR009057">
    <property type="entry name" value="Homeodomain-like_sf"/>
</dbReference>
<dbReference type="InterPro" id="IPR018060">
    <property type="entry name" value="HTH_AraC"/>
</dbReference>
<dbReference type="Proteomes" id="UP000275368">
    <property type="component" value="Chromosome"/>
</dbReference>
<accession>A0A3G9IUL0</accession>
<dbReference type="Gene3D" id="3.40.50.2300">
    <property type="match status" value="1"/>
</dbReference>
<dbReference type="InterPro" id="IPR011006">
    <property type="entry name" value="CheY-like_superfamily"/>
</dbReference>
<dbReference type="PANTHER" id="PTHR43280:SF28">
    <property type="entry name" value="HTH-TYPE TRANSCRIPTIONAL ACTIVATOR RHAS"/>
    <property type="match status" value="1"/>
</dbReference>
<dbReference type="GO" id="GO:0003700">
    <property type="term" value="F:DNA-binding transcription factor activity"/>
    <property type="evidence" value="ECO:0007669"/>
    <property type="project" value="InterPro"/>
</dbReference>
<dbReference type="PANTHER" id="PTHR43280">
    <property type="entry name" value="ARAC-FAMILY TRANSCRIPTIONAL REGULATOR"/>
    <property type="match status" value="1"/>
</dbReference>
<evidence type="ECO:0000256" key="2">
    <source>
        <dbReference type="ARBA" id="ARBA00023125"/>
    </source>
</evidence>
<keyword evidence="3" id="KW-0804">Transcription</keyword>
<dbReference type="GO" id="GO:0043565">
    <property type="term" value="F:sequence-specific DNA binding"/>
    <property type="evidence" value="ECO:0007669"/>
    <property type="project" value="InterPro"/>
</dbReference>
<dbReference type="InterPro" id="IPR001789">
    <property type="entry name" value="Sig_transdc_resp-reg_receiver"/>
</dbReference>
<evidence type="ECO:0000256" key="3">
    <source>
        <dbReference type="ARBA" id="ARBA00023163"/>
    </source>
</evidence>
<sequence>MLRLLIVDDEPDIADGLHTLLQERFPFEFELYKAYSGKTALEWLRRGKFDIVMTDIRMPVLSGLELHKHIRSLWPRCKVVFLTGYSEFDYVYEAIHYDNTSYLLKTEDHETILETIGKLAEDIAGEQQIEGLMAKAMQQMEQTLPLLQNELLSELLYGEASDTLDRSDQFEELRIPLDPKRPVLLMMAKLMGGDFGTRQAGKAQLHAGMKVIDEQYGYSHLHMKYIFVDKDTMVWFIQPAASHPEEQSEEPASWSGILLAVREYAENAEAACLRSFDISLFCLLDRSPCEWEDIADRWAMLEHEYHRQSGERNGVVQVEFDETELSRTKMLRKTDLLGEYLATGQAEAFDSVWKRITAEPVRLESVYSALSLVFLRHIHRFNLQERLSARTDLSVLMQPSGVQLDPASWIDYYYRLAITIFELQQQDQAERRDRTIDLVKSYIHDHLGEDLSLVRLSEVVQWNPSYLSRAFKKVTGTNVLAYIHETKLKEAMKMLFQPDLKIHEISAALGFISPPHFTRFFKKASGHTPQDYRALEERCKK</sequence>
<keyword evidence="2" id="KW-0238">DNA-binding</keyword>